<reference evidence="1" key="1">
    <citation type="submission" date="2021-09" db="EMBL/GenBank/DDBJ databases">
        <title>First case of bloodstream infection caused by Mixta hanseatica sp. nov., a member of the Erwiniaceae family.</title>
        <authorList>
            <person name="Both A."/>
            <person name="Huang J."/>
            <person name="Wenzel P."/>
            <person name="Aepfelbacher M."/>
            <person name="Rohde H."/>
            <person name="Christner M."/>
            <person name="Hentschke M."/>
        </authorList>
    </citation>
    <scope>NUCLEOTIDE SEQUENCE</scope>
    <source>
        <strain evidence="1">X22927</strain>
    </source>
</reference>
<gene>
    <name evidence="1" type="ORF">K6958_17365</name>
</gene>
<accession>A0ABY4R5M1</accession>
<name>A0ABY4R5M1_9GAMM</name>
<dbReference type="EMBL" id="CP082904">
    <property type="protein sequence ID" value="UQY43611.1"/>
    <property type="molecule type" value="Genomic_DNA"/>
</dbReference>
<organism evidence="1 2">
    <name type="scientific">Mixta hanseatica</name>
    <dbReference type="NCBI Taxonomy" id="2872648"/>
    <lineage>
        <taxon>Bacteria</taxon>
        <taxon>Pseudomonadati</taxon>
        <taxon>Pseudomonadota</taxon>
        <taxon>Gammaproteobacteria</taxon>
        <taxon>Enterobacterales</taxon>
        <taxon>Erwiniaceae</taxon>
        <taxon>Mixta</taxon>
    </lineage>
</organism>
<sequence>MIPHVAAGVSAPRGDLFGEDSTLSDAAMSQFSRGCRGALSTLSGA</sequence>
<evidence type="ECO:0000313" key="1">
    <source>
        <dbReference type="EMBL" id="UQY43611.1"/>
    </source>
</evidence>
<keyword evidence="2" id="KW-1185">Reference proteome</keyword>
<dbReference type="RefSeq" id="WP_249892278.1">
    <property type="nucleotide sequence ID" value="NZ_CP082904.1"/>
</dbReference>
<protein>
    <submittedName>
        <fullName evidence="1">Uncharacterized protein</fullName>
    </submittedName>
</protein>
<dbReference type="Proteomes" id="UP001056635">
    <property type="component" value="Chromosome"/>
</dbReference>
<proteinExistence type="predicted"/>
<evidence type="ECO:0000313" key="2">
    <source>
        <dbReference type="Proteomes" id="UP001056635"/>
    </source>
</evidence>